<keyword evidence="6" id="KW-0770">Synapse</keyword>
<accession>A0A3M6U751</accession>
<dbReference type="EMBL" id="RCHS01002141">
    <property type="protein sequence ID" value="RMX49441.1"/>
    <property type="molecule type" value="Genomic_DNA"/>
</dbReference>
<evidence type="ECO:0008006" key="23">
    <source>
        <dbReference type="Google" id="ProtNLM"/>
    </source>
</evidence>
<evidence type="ECO:0000256" key="9">
    <source>
        <dbReference type="ARBA" id="ARBA00023170"/>
    </source>
</evidence>
<feature type="binding site" evidence="15">
    <location>
        <position position="471"/>
    </location>
    <ligand>
        <name>L-glutamate</name>
        <dbReference type="ChEBI" id="CHEBI:29985"/>
    </ligand>
</feature>
<dbReference type="Pfam" id="PF01094">
    <property type="entry name" value="ANF_receptor"/>
    <property type="match status" value="1"/>
</dbReference>
<dbReference type="SMART" id="SM00079">
    <property type="entry name" value="PBPe"/>
    <property type="match status" value="1"/>
</dbReference>
<evidence type="ECO:0000256" key="1">
    <source>
        <dbReference type="ARBA" id="ARBA00004651"/>
    </source>
</evidence>
<dbReference type="GO" id="GO:0038023">
    <property type="term" value="F:signaling receptor activity"/>
    <property type="evidence" value="ECO:0007669"/>
    <property type="project" value="InterPro"/>
</dbReference>
<evidence type="ECO:0000256" key="18">
    <source>
        <dbReference type="SAM" id="Phobius"/>
    </source>
</evidence>
<evidence type="ECO:0000313" key="21">
    <source>
        <dbReference type="EMBL" id="RMX49441.1"/>
    </source>
</evidence>
<dbReference type="InterPro" id="IPR001508">
    <property type="entry name" value="Iono_Glu_rcpt_met"/>
</dbReference>
<dbReference type="InterPro" id="IPR019594">
    <property type="entry name" value="Glu/Gly-bd"/>
</dbReference>
<evidence type="ECO:0000256" key="15">
    <source>
        <dbReference type="PIRSR" id="PIRSR601508-1"/>
    </source>
</evidence>
<comment type="caution">
    <text evidence="21">The sequence shown here is derived from an EMBL/GenBank/DDBJ whole genome shotgun (WGS) entry which is preliminary data.</text>
</comment>
<evidence type="ECO:0000256" key="7">
    <source>
        <dbReference type="ARBA" id="ARBA00023065"/>
    </source>
</evidence>
<dbReference type="PRINTS" id="PR00177">
    <property type="entry name" value="NMDARECEPTOR"/>
</dbReference>
<dbReference type="SMART" id="SM00918">
    <property type="entry name" value="Lig_chan-Glu_bd"/>
    <property type="match status" value="1"/>
</dbReference>
<dbReference type="Gene3D" id="3.40.190.10">
    <property type="entry name" value="Periplasmic binding protein-like II"/>
    <property type="match status" value="2"/>
</dbReference>
<dbReference type="AlphaFoldDB" id="A0A3M6U751"/>
<feature type="domain" description="Ionotropic glutamate receptor C-terminal" evidence="19">
    <location>
        <begin position="389"/>
        <end position="747"/>
    </location>
</feature>
<keyword evidence="2" id="KW-0813">Transport</keyword>
<feature type="domain" description="Ionotropic glutamate receptor L-glutamate and glycine-binding" evidence="20">
    <location>
        <begin position="399"/>
        <end position="460"/>
    </location>
</feature>
<dbReference type="Pfam" id="PF00060">
    <property type="entry name" value="Lig_chan"/>
    <property type="match status" value="1"/>
</dbReference>
<keyword evidence="13" id="KW-0407">Ion channel</keyword>
<evidence type="ECO:0000256" key="6">
    <source>
        <dbReference type="ARBA" id="ARBA00023018"/>
    </source>
</evidence>
<evidence type="ECO:0000256" key="2">
    <source>
        <dbReference type="ARBA" id="ARBA00022448"/>
    </source>
</evidence>
<keyword evidence="12" id="KW-1071">Ligand-gated ion channel</keyword>
<dbReference type="SUPFAM" id="SSF81324">
    <property type="entry name" value="Voltage-gated potassium channels"/>
    <property type="match status" value="1"/>
</dbReference>
<keyword evidence="9" id="KW-0675">Receptor</keyword>
<reference evidence="21 22" key="1">
    <citation type="journal article" date="2018" name="Sci. Rep.">
        <title>Comparative analysis of the Pocillopora damicornis genome highlights role of immune system in coral evolution.</title>
        <authorList>
            <person name="Cunning R."/>
            <person name="Bay R.A."/>
            <person name="Gillette P."/>
            <person name="Baker A.C."/>
            <person name="Traylor-Knowles N."/>
        </authorList>
    </citation>
    <scope>NUCLEOTIDE SEQUENCE [LARGE SCALE GENOMIC DNA]</scope>
    <source>
        <strain evidence="21">RSMAS</strain>
        <tissue evidence="21">Whole animal</tissue>
    </source>
</reference>
<dbReference type="SUPFAM" id="SSF53822">
    <property type="entry name" value="Periplasmic binding protein-like I"/>
    <property type="match status" value="1"/>
</dbReference>
<dbReference type="SUPFAM" id="SSF53850">
    <property type="entry name" value="Periplasmic binding protein-like II"/>
    <property type="match status" value="1"/>
</dbReference>
<evidence type="ECO:0000256" key="16">
    <source>
        <dbReference type="PIRSR" id="PIRSR601508-2"/>
    </source>
</evidence>
<keyword evidence="4 18" id="KW-0812">Transmembrane</keyword>
<dbReference type="PANTHER" id="PTHR18966">
    <property type="entry name" value="IONOTROPIC GLUTAMATE RECEPTOR"/>
    <property type="match status" value="1"/>
</dbReference>
<keyword evidence="17" id="KW-1015">Disulfide bond</keyword>
<dbReference type="OrthoDB" id="5958147at2759"/>
<evidence type="ECO:0000259" key="20">
    <source>
        <dbReference type="SMART" id="SM00918"/>
    </source>
</evidence>
<evidence type="ECO:0000256" key="10">
    <source>
        <dbReference type="ARBA" id="ARBA00023180"/>
    </source>
</evidence>
<dbReference type="InterPro" id="IPR001320">
    <property type="entry name" value="Iontro_rcpt_C"/>
</dbReference>
<feature type="transmembrane region" description="Helical" evidence="18">
    <location>
        <begin position="517"/>
        <end position="535"/>
    </location>
</feature>
<evidence type="ECO:0000256" key="4">
    <source>
        <dbReference type="ARBA" id="ARBA00022692"/>
    </source>
</evidence>
<feature type="transmembrane region" description="Helical" evidence="18">
    <location>
        <begin position="770"/>
        <end position="793"/>
    </location>
</feature>
<dbReference type="Gene3D" id="1.10.287.70">
    <property type="match status" value="1"/>
</dbReference>
<dbReference type="Gene3D" id="3.40.50.2300">
    <property type="match status" value="4"/>
</dbReference>
<keyword evidence="22" id="KW-1185">Reference proteome</keyword>
<feature type="site" description="Crucial to convey clamshell closure to channel opening" evidence="16">
    <location>
        <position position="617"/>
    </location>
</feature>
<evidence type="ECO:0000256" key="11">
    <source>
        <dbReference type="ARBA" id="ARBA00023257"/>
    </source>
</evidence>
<organism evidence="21 22">
    <name type="scientific">Pocillopora damicornis</name>
    <name type="common">Cauliflower coral</name>
    <name type="synonym">Millepora damicornis</name>
    <dbReference type="NCBI Taxonomy" id="46731"/>
    <lineage>
        <taxon>Eukaryota</taxon>
        <taxon>Metazoa</taxon>
        <taxon>Cnidaria</taxon>
        <taxon>Anthozoa</taxon>
        <taxon>Hexacorallia</taxon>
        <taxon>Scleractinia</taxon>
        <taxon>Astrocoeniina</taxon>
        <taxon>Pocilloporidae</taxon>
        <taxon>Pocillopora</taxon>
    </lineage>
</organism>
<comment type="subcellular location">
    <subcellularLocation>
        <location evidence="1">Cell membrane</location>
        <topology evidence="1">Multi-pass membrane protein</topology>
    </subcellularLocation>
    <subcellularLocation>
        <location evidence="14">Postsynaptic cell membrane</location>
    </subcellularLocation>
</comment>
<feature type="binding site" evidence="15">
    <location>
        <position position="637"/>
    </location>
    <ligand>
        <name>L-glutamate</name>
        <dbReference type="ChEBI" id="CHEBI:29985"/>
    </ligand>
</feature>
<name>A0A3M6U751_POCDA</name>
<feature type="transmembrane region" description="Helical" evidence="18">
    <location>
        <begin position="584"/>
        <end position="610"/>
    </location>
</feature>
<evidence type="ECO:0000256" key="14">
    <source>
        <dbReference type="ARBA" id="ARBA00034100"/>
    </source>
</evidence>
<keyword evidence="8 18" id="KW-0472">Membrane</keyword>
<evidence type="ECO:0000256" key="17">
    <source>
        <dbReference type="PIRSR" id="PIRSR601508-3"/>
    </source>
</evidence>
<protein>
    <recommendedName>
        <fullName evidence="23">Glutamate receptor</fullName>
    </recommendedName>
</protein>
<keyword evidence="5 18" id="KW-1133">Transmembrane helix</keyword>
<dbReference type="Proteomes" id="UP000275408">
    <property type="component" value="Unassembled WGS sequence"/>
</dbReference>
<keyword evidence="11" id="KW-0628">Postsynaptic cell membrane</keyword>
<dbReference type="Pfam" id="PF10613">
    <property type="entry name" value="Lig_chan-Glu_bd"/>
    <property type="match status" value="1"/>
</dbReference>
<evidence type="ECO:0000256" key="3">
    <source>
        <dbReference type="ARBA" id="ARBA00022475"/>
    </source>
</evidence>
<proteinExistence type="predicted"/>
<evidence type="ECO:0000313" key="22">
    <source>
        <dbReference type="Proteomes" id="UP000275408"/>
    </source>
</evidence>
<feature type="disulfide bond" evidence="17">
    <location>
        <begin position="698"/>
        <end position="751"/>
    </location>
</feature>
<keyword evidence="10" id="KW-0325">Glycoprotein</keyword>
<evidence type="ECO:0000256" key="12">
    <source>
        <dbReference type="ARBA" id="ARBA00023286"/>
    </source>
</evidence>
<dbReference type="InterPro" id="IPR028082">
    <property type="entry name" value="Peripla_BP_I"/>
</dbReference>
<evidence type="ECO:0000259" key="19">
    <source>
        <dbReference type="SMART" id="SM00079"/>
    </source>
</evidence>
<dbReference type="GO" id="GO:0045211">
    <property type="term" value="C:postsynaptic membrane"/>
    <property type="evidence" value="ECO:0007669"/>
    <property type="project" value="UniProtKB-SubCell"/>
</dbReference>
<evidence type="ECO:0000256" key="5">
    <source>
        <dbReference type="ARBA" id="ARBA00022989"/>
    </source>
</evidence>
<keyword evidence="3" id="KW-1003">Cell membrane</keyword>
<keyword evidence="7" id="KW-0406">Ion transport</keyword>
<evidence type="ECO:0000256" key="8">
    <source>
        <dbReference type="ARBA" id="ARBA00023136"/>
    </source>
</evidence>
<feature type="binding site" evidence="15">
    <location>
        <position position="638"/>
    </location>
    <ligand>
        <name>L-glutamate</name>
        <dbReference type="ChEBI" id="CHEBI:29985"/>
    </ligand>
</feature>
<feature type="binding site" evidence="15">
    <location>
        <position position="476"/>
    </location>
    <ligand>
        <name>L-glutamate</name>
        <dbReference type="ChEBI" id="CHEBI:29985"/>
    </ligand>
</feature>
<dbReference type="FunFam" id="3.40.190.10:FF:000024">
    <property type="entry name" value="Glutamate receptor, ionotropic, delta 1"/>
    <property type="match status" value="1"/>
</dbReference>
<feature type="binding site" evidence="15">
    <location>
        <position position="685"/>
    </location>
    <ligand>
        <name>L-glutamate</name>
        <dbReference type="ChEBI" id="CHEBI:29985"/>
    </ligand>
</feature>
<gene>
    <name evidence="21" type="ORF">pdam_00013349</name>
</gene>
<sequence length="823" mass="92477">MARKNPKMKTRAILFEVVVIVSLLQRIYATKKNFACGFIVGHLDEFHAVNSVFNNASSSSNVSVVLKKFNTSDALNLFNQATTIFESNVITLIEGSKATTSACALSTVTGIPLIRLRHDSGPLDHCEKAIQMSAGYNDYARATRDIVNTFGWKNIVLVYEERHVHEAGFFVAITQKLQLTVNLVQLYEQGQDEGLTAAIQSAVEQVKDFDAEIVVLYMENKNIQLMLQQKPCNHRKTYIWIIQGQVQMPLNLTCYQFAVVALKLSYDDHTVNDLLKHQLAAVSYDAVQTINKAANIEPCSSINGSDIGPEATKAMLTCLRMVSLNGTTGFLQFNEQGERKRVELEILNLRNNSFKKIGTWNSSKGAVFSGNILRNMDNPLSETTLEGRKLRAVGLLDAPFVMRVKNKNGGFSYEGYCIDLLNELARNLKFTYELYLSPDGKYGAENEDGTWSGTMKEIVNERADIIVAALTVTESREKVVDFSVPYMYYTEDILLKKTSSKENYDLLQFMNPFDNQVWFATLATLVVISIAVFVINYYSPYGFKDESGRGTSEEFSFFNSVWFALACMLQQGGDNTPKSLSGRILAGCYWFCILIWVSTYTANLAAFFTVKNAEHPINNLEDIVKSSYSVGILDSSSTSEFFETSGYETHKKIWHKIKSEGTLAENTAQGVEWVREKDEFAFITDGPFLQHIANKKPCDLQVGLSTSKGLALAFQANDPHVNDFTLAILRLHENDFLTSLQRKWWDSTNKCPVEEETSLSRKRIGIMSMLGVYIVLAVGMIIAFMTLVAELYWKRKAKQALVDKLHRTKLRSVKIRPGPSEIT</sequence>
<dbReference type="FunFam" id="1.10.287.70:FF:000143">
    <property type="entry name" value="Probable glutamate receptor"/>
    <property type="match status" value="1"/>
</dbReference>
<evidence type="ECO:0000256" key="13">
    <source>
        <dbReference type="ARBA" id="ARBA00023303"/>
    </source>
</evidence>
<dbReference type="InterPro" id="IPR001828">
    <property type="entry name" value="ANF_lig-bd_rcpt"/>
</dbReference>
<dbReference type="InterPro" id="IPR015683">
    <property type="entry name" value="Ionotropic_Glu_rcpt"/>
</dbReference>
<dbReference type="GO" id="GO:0015276">
    <property type="term" value="F:ligand-gated monoatomic ion channel activity"/>
    <property type="evidence" value="ECO:0007669"/>
    <property type="project" value="InterPro"/>
</dbReference>